<evidence type="ECO:0000313" key="1">
    <source>
        <dbReference type="EMBL" id="MCF0064264.1"/>
    </source>
</evidence>
<organism evidence="1 2">
    <name type="scientific">Dyadobacter chenwenxiniae</name>
    <dbReference type="NCBI Taxonomy" id="2906456"/>
    <lineage>
        <taxon>Bacteria</taxon>
        <taxon>Pseudomonadati</taxon>
        <taxon>Bacteroidota</taxon>
        <taxon>Cytophagia</taxon>
        <taxon>Cytophagales</taxon>
        <taxon>Spirosomataceae</taxon>
        <taxon>Dyadobacter</taxon>
    </lineage>
</organism>
<dbReference type="RefSeq" id="WP_234657196.1">
    <property type="nucleotide sequence ID" value="NZ_CP094997.1"/>
</dbReference>
<name>A0A9X1PPX4_9BACT</name>
<comment type="caution">
    <text evidence="1">The sequence shown here is derived from an EMBL/GenBank/DDBJ whole genome shotgun (WGS) entry which is preliminary data.</text>
</comment>
<accession>A0A9X1PPX4</accession>
<dbReference type="Proteomes" id="UP001139000">
    <property type="component" value="Unassembled WGS sequence"/>
</dbReference>
<sequence length="52" mass="5881">MKFITSTVTKPVIGREAKKLFKAIKADGHVANEQAMETIKRIVDRRSTHISK</sequence>
<protein>
    <submittedName>
        <fullName evidence="1">Uncharacterized protein</fullName>
    </submittedName>
</protein>
<dbReference type="EMBL" id="JAJTTC010000007">
    <property type="protein sequence ID" value="MCF0064264.1"/>
    <property type="molecule type" value="Genomic_DNA"/>
</dbReference>
<dbReference type="AlphaFoldDB" id="A0A9X1PPX4"/>
<reference evidence="1" key="1">
    <citation type="submission" date="2021-12" db="EMBL/GenBank/DDBJ databases">
        <title>Novel species in genus Dyadobacter.</title>
        <authorList>
            <person name="Ma C."/>
        </authorList>
    </citation>
    <scope>NUCLEOTIDE SEQUENCE</scope>
    <source>
        <strain evidence="1">LJ419</strain>
    </source>
</reference>
<gene>
    <name evidence="1" type="ORF">LXM26_22295</name>
</gene>
<keyword evidence="2" id="KW-1185">Reference proteome</keyword>
<evidence type="ECO:0000313" key="2">
    <source>
        <dbReference type="Proteomes" id="UP001139000"/>
    </source>
</evidence>
<proteinExistence type="predicted"/>